<evidence type="ECO:0000313" key="2">
    <source>
        <dbReference type="EMBL" id="GIM13277.1"/>
    </source>
</evidence>
<feature type="compositionally biased region" description="Polar residues" evidence="1">
    <location>
        <begin position="481"/>
        <end position="502"/>
    </location>
</feature>
<evidence type="ECO:0000313" key="3">
    <source>
        <dbReference type="Proteomes" id="UP000722791"/>
    </source>
</evidence>
<feature type="region of interest" description="Disordered" evidence="1">
    <location>
        <begin position="712"/>
        <end position="827"/>
    </location>
</feature>
<feature type="compositionally biased region" description="Low complexity" evidence="1">
    <location>
        <begin position="533"/>
        <end position="545"/>
    </location>
</feature>
<name>A0A8J4GR05_9CHLO</name>
<feature type="region of interest" description="Disordered" evidence="1">
    <location>
        <begin position="471"/>
        <end position="515"/>
    </location>
</feature>
<proteinExistence type="predicted"/>
<protein>
    <submittedName>
        <fullName evidence="2">Uncharacterized protein</fullName>
    </submittedName>
</protein>
<feature type="region of interest" description="Disordered" evidence="1">
    <location>
        <begin position="619"/>
        <end position="640"/>
    </location>
</feature>
<sequence>MATLAHVNRVVDERSTLRQRRTSLVRMQFDKSKPSFSVFDDTAYAYAEVSAFTDTESTEHSDGTASESGTDESGCQHPSADPSAWTSSKNSEAWERCRAQPACSPALSIANPISRRSSSRRLLTGGTPGPSPVDTKPCTDELVLEALLLKCTVRFRDPAAEGSGNSGTGTHSQLRAIAPSTLAAAWAEEDPAGSSSAARAFGNALGDSELLAAFGRAAPCDACYKAAVATLPGSALATLLANSQQTSWRSGVKRISAPGTALPSVRFSSPSMVIGPCDYGREAGTGLKQRPRAAAGGGGATAVPPRPMLQATASCAATAPNLQSSPSKSCLFPMEASHVSCGYLGVDKVPSLASVTPSPTPLVSPSTSPQQPQSSSVGLQELLQTQELACTQQQVAILPPRTSYLPSNGTPATLPVIAAFTNPAAPAGARAASPSPIPRPVSGAGPIRGCSPDVGIDRGVASVWRLAAPAVSRDPRDATPNGRSSVTGASSPSGFLSTSWSGGSWPLRPSSSCSNKGVLEDTLTMSRSGAAFSSRHQLQLHQRQQVPGAGYSRTGPLLRPAPKEPSSTPEPVAVASAEAGSLIRSVNTPATPASQPPAQQPPLGRRSLTLMVSTRTPVAGNAEAQGPPPFPLQPSLPQHHSPCLLNQQLQQVQAGSPTQTGATAAAPSHPALAQLDCSMRPYSPGPTSPGQLEGNAALVYAGCTLASMLREKHATRSGNSNGSISRTKAEKRPRHKSESSSGFVQVPHPHPHPQQHYPYPPPGPRAQQQQVGNQQAARQVATTASTAYSLMYGRSTGNSSLPPPAPPPGPRLPSSSQHQQELHQRQR</sequence>
<feature type="region of interest" description="Disordered" evidence="1">
    <location>
        <begin position="533"/>
        <end position="575"/>
    </location>
</feature>
<dbReference type="EMBL" id="BNCQ01000048">
    <property type="protein sequence ID" value="GIM13277.1"/>
    <property type="molecule type" value="Genomic_DNA"/>
</dbReference>
<comment type="caution">
    <text evidence="2">The sequence shown here is derived from an EMBL/GenBank/DDBJ whole genome shotgun (WGS) entry which is preliminary data.</text>
</comment>
<accession>A0A8J4GR05</accession>
<dbReference type="AlphaFoldDB" id="A0A8J4GR05"/>
<evidence type="ECO:0000256" key="1">
    <source>
        <dbReference type="SAM" id="MobiDB-lite"/>
    </source>
</evidence>
<feature type="region of interest" description="Disordered" evidence="1">
    <location>
        <begin position="53"/>
        <end position="88"/>
    </location>
</feature>
<gene>
    <name evidence="2" type="ORF">Vretimale_16418</name>
</gene>
<organism evidence="2 3">
    <name type="scientific">Volvox reticuliferus</name>
    <dbReference type="NCBI Taxonomy" id="1737510"/>
    <lineage>
        <taxon>Eukaryota</taxon>
        <taxon>Viridiplantae</taxon>
        <taxon>Chlorophyta</taxon>
        <taxon>core chlorophytes</taxon>
        <taxon>Chlorophyceae</taxon>
        <taxon>CS clade</taxon>
        <taxon>Chlamydomonadales</taxon>
        <taxon>Volvocaceae</taxon>
        <taxon>Volvox</taxon>
    </lineage>
</organism>
<dbReference type="Proteomes" id="UP000722791">
    <property type="component" value="Unassembled WGS sequence"/>
</dbReference>
<feature type="region of interest" description="Disordered" evidence="1">
    <location>
        <begin position="108"/>
        <end position="137"/>
    </location>
</feature>
<feature type="compositionally biased region" description="Low complexity" evidence="1">
    <location>
        <begin position="765"/>
        <end position="781"/>
    </location>
</feature>
<feature type="region of interest" description="Disordered" evidence="1">
    <location>
        <begin position="354"/>
        <end position="375"/>
    </location>
</feature>
<feature type="compositionally biased region" description="Pro residues" evidence="1">
    <location>
        <begin position="801"/>
        <end position="811"/>
    </location>
</feature>
<feature type="compositionally biased region" description="Polar residues" evidence="1">
    <location>
        <begin position="716"/>
        <end position="726"/>
    </location>
</feature>
<feature type="compositionally biased region" description="Polar residues" evidence="1">
    <location>
        <begin position="63"/>
        <end position="73"/>
    </location>
</feature>
<reference evidence="2" key="1">
    <citation type="journal article" date="2021" name="Proc. Natl. Acad. Sci. U.S.A.">
        <title>Three genomes in the algal genus Volvox reveal the fate of a haploid sex-determining region after a transition to homothallism.</title>
        <authorList>
            <person name="Yamamoto K."/>
            <person name="Hamaji T."/>
            <person name="Kawai-Toyooka H."/>
            <person name="Matsuzaki R."/>
            <person name="Takahashi F."/>
            <person name="Nishimura Y."/>
            <person name="Kawachi M."/>
            <person name="Noguchi H."/>
            <person name="Minakuchi Y."/>
            <person name="Umen J.G."/>
            <person name="Toyoda A."/>
            <person name="Nozaki H."/>
        </authorList>
    </citation>
    <scope>NUCLEOTIDE SEQUENCE</scope>
    <source>
        <strain evidence="2">NIES-3785</strain>
    </source>
</reference>